<dbReference type="SUPFAM" id="SSF52467">
    <property type="entry name" value="DHS-like NAD/FAD-binding domain"/>
    <property type="match status" value="1"/>
</dbReference>
<dbReference type="EMBL" id="JAYGIM010000015">
    <property type="protein sequence ID" value="MEA5428679.1"/>
    <property type="molecule type" value="Genomic_DNA"/>
</dbReference>
<evidence type="ECO:0000313" key="2">
    <source>
        <dbReference type="Proteomes" id="UP001302222"/>
    </source>
</evidence>
<proteinExistence type="predicted"/>
<sequence>MNKETIPKSVLPYLEEIAHRLYANHAVVMIGAGFSKNAEPNEATHKRFPNWNELGDIFYKKLNGEDNSQNKKYLNVLKLAEEVEAGFDRNTLYQILKQEIPDKEYRPSSLHEKILALPWNDVFTTNYDTLLERAAETILSQRYETVVNTEDLVLSTKPRIIKLHGSFPSTRPFIITEEDYRTYPLKFAAFVNTVQQSLLENTLCLVGFSGDDPNFLKWIGWIRDNLGEENSPKIYLIGILNLSIGEQNILRKRNIISIDLSICPDVNNDHKKAIDFFVNFLSEEKRVDRSINWPLDDVKNDFDASNPGEIENQIIVLTERWKNVRQHYPNWIVLPESRRNKFLDNTIYSSIFTAVSKLNDVSSPNDIMFLFELDWRLKKSLMPIPNDWIHYYESISNSYNPFSDLLKEDVHAQTPQDKPNFIWGIITNNWIEIQLSILRFYREEGRIEQWNIINERLVKIQERLNLEQKSNLSYERCLYHLFSLDIVEFKKELDKWQAESSLPFWEAKRAGMYAEFGDIENAKNILETSLRTIRKKLSLSPIIDDYSAISQEAYILRHLFFIELNNSKSSNEFLERWSKFRQYNCDPDLEFKLFGAYLKVNPRSSTSEINYTFDIGRTTITKRFGQTEPYTLKCYTLLRFMEETGFPYRINDITFNAELLSHALIQIANYSPYWALACSIRLGDKKSIESIFGRKSIAEMSNDSIDNLVKKYLEILEQINNERLDNYAKTFNTILPEVLSRLCVKSSYDVKIQLLLFVQSLSNTKIWSYNDGMKKLIERLIMSFSAKEQVILIPQFMETNILVNGEVNVIDPFYFLDIYELKKVNDVVLNKSKIDLLFEISKKRGDGECRKAALHRLIFLHELNLLNQEQVEMLGEVIWYYRDKESGFPSDSLFSNFTYANYPYPNDINPIELLRLFIKNIELLIQGDNKKFAKTSGLHDSWENITGTYHVVDFQWNTEDFNLLIVKLTDWWDTDKKYLLKEDLDEPLFSTQKEFKSRFSNLISIISRVIAPNFILVDKVQSDNIFRIVNELQEYKMFDYVAKAALFEYFPEIEKEEIKKDFYRGIFSDSKEELLDVLNGLQFLIENPKIDGSIYISAICDNIKCQSKVDLKNNLLAVRHIIQEHPEMIKIEHLNSLEIGLSNLLGSLKLLPKDIPKDIDEKLVLKTSGAKLTVTLAKYFNQNKDLIPKYIHEWKESCIDKNEFSEIRRIWLDFE</sequence>
<comment type="caution">
    <text evidence="1">The sequence shown here is derived from an EMBL/GenBank/DDBJ whole genome shotgun (WGS) entry which is preliminary data.</text>
</comment>
<name>A0ABU5SP06_9BACT</name>
<gene>
    <name evidence="1" type="ORF">VB798_18970</name>
</gene>
<protein>
    <submittedName>
        <fullName evidence="1">SIR2 family protein</fullName>
    </submittedName>
</protein>
<dbReference type="RefSeq" id="WP_323261238.1">
    <property type="nucleotide sequence ID" value="NZ_JAYGIM010000015.1"/>
</dbReference>
<dbReference type="Proteomes" id="UP001302222">
    <property type="component" value="Unassembled WGS sequence"/>
</dbReference>
<organism evidence="1 2">
    <name type="scientific">Arcicella lustrica</name>
    <dbReference type="NCBI Taxonomy" id="2984196"/>
    <lineage>
        <taxon>Bacteria</taxon>
        <taxon>Pseudomonadati</taxon>
        <taxon>Bacteroidota</taxon>
        <taxon>Cytophagia</taxon>
        <taxon>Cytophagales</taxon>
        <taxon>Flectobacillaceae</taxon>
        <taxon>Arcicella</taxon>
    </lineage>
</organism>
<dbReference type="InterPro" id="IPR029035">
    <property type="entry name" value="DHS-like_NAD/FAD-binding_dom"/>
</dbReference>
<keyword evidence="2" id="KW-1185">Reference proteome</keyword>
<reference evidence="1 2" key="1">
    <citation type="submission" date="2023-12" db="EMBL/GenBank/DDBJ databases">
        <title>Novel species of the genus Arcicella isolated from rivers.</title>
        <authorList>
            <person name="Lu H."/>
        </authorList>
    </citation>
    <scope>NUCLEOTIDE SEQUENCE [LARGE SCALE GENOMIC DNA]</scope>
    <source>
        <strain evidence="1 2">DC25W</strain>
    </source>
</reference>
<accession>A0ABU5SP06</accession>
<dbReference type="Pfam" id="PF13289">
    <property type="entry name" value="SIR2_2"/>
    <property type="match status" value="1"/>
</dbReference>
<evidence type="ECO:0000313" key="1">
    <source>
        <dbReference type="EMBL" id="MEA5428679.1"/>
    </source>
</evidence>